<dbReference type="Proteomes" id="UP000283678">
    <property type="component" value="Unassembled WGS sequence"/>
</dbReference>
<reference evidence="6 8" key="1">
    <citation type="submission" date="2018-08" db="EMBL/GenBank/DDBJ databases">
        <title>A genome reference for cultivated species of the human gut microbiota.</title>
        <authorList>
            <person name="Zou Y."/>
            <person name="Xue W."/>
            <person name="Luo G."/>
        </authorList>
    </citation>
    <scope>NUCLEOTIDE SEQUENCE [LARGE SCALE GENOMIC DNA]</scope>
    <source>
        <strain evidence="6 8">AF14-1AC</strain>
    </source>
</reference>
<dbReference type="InterPro" id="IPR012373">
    <property type="entry name" value="Ferrdict_sens_TM"/>
</dbReference>
<dbReference type="eggNOG" id="COG3712">
    <property type="taxonomic scope" value="Bacteria"/>
</dbReference>
<dbReference type="GO" id="GO:0016989">
    <property type="term" value="F:sigma factor antagonist activity"/>
    <property type="evidence" value="ECO:0007669"/>
    <property type="project" value="TreeGrafter"/>
</dbReference>
<dbReference type="Pfam" id="PF16344">
    <property type="entry name" value="FecR_C"/>
    <property type="match status" value="1"/>
</dbReference>
<feature type="domain" description="FecR protein" evidence="2">
    <location>
        <begin position="104"/>
        <end position="199"/>
    </location>
</feature>
<evidence type="ECO:0000259" key="2">
    <source>
        <dbReference type="Pfam" id="PF04773"/>
    </source>
</evidence>
<dbReference type="KEGG" id="bdh:GV66_02695"/>
<dbReference type="InterPro" id="IPR006860">
    <property type="entry name" value="FecR"/>
</dbReference>
<evidence type="ECO:0000313" key="5">
    <source>
        <dbReference type="EMBL" id="MDU0271749.1"/>
    </source>
</evidence>
<proteinExistence type="predicted"/>
<evidence type="ECO:0000256" key="1">
    <source>
        <dbReference type="SAM" id="Phobius"/>
    </source>
</evidence>
<feature type="transmembrane region" description="Helical" evidence="1">
    <location>
        <begin position="71"/>
        <end position="92"/>
    </location>
</feature>
<evidence type="ECO:0000313" key="8">
    <source>
        <dbReference type="Proteomes" id="UP000283678"/>
    </source>
</evidence>
<evidence type="ECO:0000313" key="4">
    <source>
        <dbReference type="EMBL" id="GKH79708.1"/>
    </source>
</evidence>
<evidence type="ECO:0000259" key="3">
    <source>
        <dbReference type="Pfam" id="PF16344"/>
    </source>
</evidence>
<accession>A0A076J1A0</accession>
<dbReference type="Gene3D" id="3.55.50.30">
    <property type="match status" value="1"/>
</dbReference>
<protein>
    <submittedName>
        <fullName evidence="4">Anti-sigma factor</fullName>
    </submittedName>
    <submittedName>
        <fullName evidence="6">DUF4974 domain-containing protein</fullName>
    </submittedName>
    <submittedName>
        <fullName evidence="5">FecR domain-containing protein</fullName>
    </submittedName>
</protein>
<dbReference type="Gene3D" id="2.60.120.1440">
    <property type="match status" value="1"/>
</dbReference>
<evidence type="ECO:0000313" key="6">
    <source>
        <dbReference type="EMBL" id="RGV79663.1"/>
    </source>
</evidence>
<dbReference type="EMBL" id="BQOB01000001">
    <property type="protein sequence ID" value="GKH79708.1"/>
    <property type="molecule type" value="Genomic_DNA"/>
</dbReference>
<dbReference type="KEGG" id="bdo:EL88_21870"/>
<dbReference type="PANTHER" id="PTHR30273">
    <property type="entry name" value="PERIPLASMIC SIGNAL SENSOR AND SIGMA FACTOR ACTIVATOR FECR-RELATED"/>
    <property type="match status" value="1"/>
</dbReference>
<reference evidence="5" key="4">
    <citation type="submission" date="2023-10" db="EMBL/GenBank/DDBJ databases">
        <title>Genome of Potential pathogenic bacteria in Crohn's disease.</title>
        <authorList>
            <person name="Rodriguez-Palacios A."/>
        </authorList>
    </citation>
    <scope>NUCLEOTIDE SEQUENCE</scope>
    <source>
        <strain evidence="5">CavFT-hAR62</strain>
    </source>
</reference>
<dbReference type="Proteomes" id="UP000294834">
    <property type="component" value="Unassembled WGS sequence"/>
</dbReference>
<dbReference type="EMBL" id="JAWDEV010000012">
    <property type="protein sequence ID" value="MDU0271749.1"/>
    <property type="molecule type" value="Genomic_DNA"/>
</dbReference>
<dbReference type="RefSeq" id="WP_007848552.1">
    <property type="nucleotide sequence ID" value="NZ_BAABZF010000001.1"/>
</dbReference>
<reference evidence="4" key="3">
    <citation type="submission" date="2022-01" db="EMBL/GenBank/DDBJ databases">
        <title>Novel bile acid biosynthetic pathways are enriched in the microbiome of centenarians.</title>
        <authorList>
            <person name="Sato Y."/>
            <person name="Atarashi K."/>
            <person name="Plichta R.D."/>
            <person name="Arai Y."/>
            <person name="Sasajima S."/>
            <person name="Kearney M.S."/>
            <person name="Suda W."/>
            <person name="Takeshita K."/>
            <person name="Sasaki T."/>
            <person name="Okamoto S."/>
            <person name="Skelly N.A."/>
            <person name="Okamura Y."/>
            <person name="Vlamakis H."/>
            <person name="Li Y."/>
            <person name="Tanoue T."/>
            <person name="Takei H."/>
            <person name="Nittono H."/>
            <person name="Narushima S."/>
            <person name="Irie J."/>
            <person name="Itoh H."/>
            <person name="Moriya K."/>
            <person name="Sugiura Y."/>
            <person name="Suematsu M."/>
            <person name="Moritoki N."/>
            <person name="Shibata S."/>
            <person name="Littman R.D."/>
            <person name="Fischbach A.M."/>
            <person name="Uwamino Y."/>
            <person name="Inoue T."/>
            <person name="Honda A."/>
            <person name="Hattori M."/>
            <person name="Murai T."/>
            <person name="Xavier J.R."/>
            <person name="Hirose N."/>
            <person name="Honda K."/>
        </authorList>
    </citation>
    <scope>NUCLEOTIDE SEQUENCE</scope>
    <source>
        <strain evidence="4">CE91-St7</strain>
    </source>
</reference>
<dbReference type="PIRSF" id="PIRSF018266">
    <property type="entry name" value="FecR"/>
    <property type="match status" value="1"/>
</dbReference>
<dbReference type="EMBL" id="SLTX01000001">
    <property type="protein sequence ID" value="TDB09208.1"/>
    <property type="molecule type" value="Genomic_DNA"/>
</dbReference>
<comment type="caution">
    <text evidence="6">The sequence shown here is derived from an EMBL/GenBank/DDBJ whole genome shotgun (WGS) entry which is preliminary data.</text>
</comment>
<evidence type="ECO:0000313" key="9">
    <source>
        <dbReference type="Proteomes" id="UP000294834"/>
    </source>
</evidence>
<dbReference type="PANTHER" id="PTHR30273:SF2">
    <property type="entry name" value="PROTEIN FECR"/>
    <property type="match status" value="1"/>
</dbReference>
<keyword evidence="1" id="KW-1133">Transmembrane helix</keyword>
<keyword evidence="1" id="KW-0472">Membrane</keyword>
<dbReference type="InterPro" id="IPR032508">
    <property type="entry name" value="FecR_C"/>
</dbReference>
<dbReference type="EMBL" id="QRZL01000005">
    <property type="protein sequence ID" value="RGV79663.1"/>
    <property type="molecule type" value="Genomic_DNA"/>
</dbReference>
<gene>
    <name evidence="4" type="ORF">CE91St7_05920</name>
    <name evidence="6" type="ORF">DWW04_07380</name>
    <name evidence="7" type="ORF">E1J06_18570</name>
    <name evidence="5" type="ORF">RVH45_18010</name>
</gene>
<reference evidence="7 9" key="2">
    <citation type="journal article" date="2019" name="Nat. Microbiol.">
        <title>Genomic variation and strain-specific functional adaptation in the human gut microbiome during early life.</title>
        <authorList>
            <person name="Vatanen T."/>
            <person name="Plichta D.R."/>
            <person name="Somani J."/>
            <person name="Munch P.C."/>
            <person name="Arthur T.D."/>
            <person name="Hall A.B."/>
            <person name="Rudolf S."/>
            <person name="Oakeley E.J."/>
            <person name="Ke X."/>
            <person name="Young R.A."/>
            <person name="Haiser H.J."/>
            <person name="Kolde R."/>
            <person name="Yassour M."/>
            <person name="Luopajarvi K."/>
            <person name="Siljander H."/>
            <person name="Virtanen S.M."/>
            <person name="Ilonen J."/>
            <person name="Uibo R."/>
            <person name="Tillmann V."/>
            <person name="Mokurov S."/>
            <person name="Dorshakova N."/>
            <person name="Porter J.A."/>
            <person name="McHardy A.C."/>
            <person name="Lahdesmaki H."/>
            <person name="Vlamakis H."/>
            <person name="Huttenhower C."/>
            <person name="Knip M."/>
            <person name="Xavier R.J."/>
        </authorList>
    </citation>
    <scope>NUCLEOTIDE SEQUENCE [LARGE SCALE GENOMIC DNA]</scope>
    <source>
        <strain evidence="7 9">RJX1052</strain>
    </source>
</reference>
<keyword evidence="1" id="KW-0812">Transmembrane</keyword>
<evidence type="ECO:0000313" key="7">
    <source>
        <dbReference type="EMBL" id="TDB09208.1"/>
    </source>
</evidence>
<dbReference type="Proteomes" id="UP001181086">
    <property type="component" value="Unassembled WGS sequence"/>
</dbReference>
<dbReference type="Pfam" id="PF04773">
    <property type="entry name" value="FecR"/>
    <property type="match status" value="1"/>
</dbReference>
<dbReference type="AlphaFoldDB" id="A0A076J1A0"/>
<organism evidence="6 8">
    <name type="scientific">Phocaeicola dorei</name>
    <dbReference type="NCBI Taxonomy" id="357276"/>
    <lineage>
        <taxon>Bacteria</taxon>
        <taxon>Pseudomonadati</taxon>
        <taxon>Bacteroidota</taxon>
        <taxon>Bacteroidia</taxon>
        <taxon>Bacteroidales</taxon>
        <taxon>Bacteroidaceae</taxon>
        <taxon>Phocaeicola</taxon>
    </lineage>
</organism>
<sequence length="314" mass="36163">MDKDLLYRFFEGHASLEDMKVVKEWAGASEENAGLLRRERKLFNAMILAGHSRRTDIQRMRNRRNYFIREFLKIASVIVITVSVTVVLFSIGKDNGGMYLAMQTITVPAGQRVNLDLPDGSNVWLNAGTTMQYPVSFMTDKREVILDGEAYFEVAHNEKSPFVVHTSTLDVEVLGTKFNVEAYSARKIFETSLMEGRVKVKLPHDEKNSVILAPNQKTTLIDGRLVVSKIDDYNVYRWKEGLYCFRNKPFADIIKDLEKYYDLKIQMDKKEIAKVALTGKFRISDGLDYALRVLQNDVAFIYQRNRDNDVIHIK</sequence>
<name>A0A076J1A0_9BACT</name>
<dbReference type="Proteomes" id="UP001055104">
    <property type="component" value="Unassembled WGS sequence"/>
</dbReference>
<dbReference type="FunFam" id="2.60.120.1440:FF:000001">
    <property type="entry name" value="Putative anti-sigma factor"/>
    <property type="match status" value="1"/>
</dbReference>
<feature type="domain" description="Protein FecR C-terminal" evidence="3">
    <location>
        <begin position="243"/>
        <end position="310"/>
    </location>
</feature>